<evidence type="ECO:0000256" key="2">
    <source>
        <dbReference type="SAM" id="MobiDB-lite"/>
    </source>
</evidence>
<dbReference type="Proteomes" id="UP001278766">
    <property type="component" value="Unassembled WGS sequence"/>
</dbReference>
<evidence type="ECO:0000256" key="1">
    <source>
        <dbReference type="ARBA" id="ARBA00023242"/>
    </source>
</evidence>
<reference evidence="3" key="2">
    <citation type="submission" date="2023-06" db="EMBL/GenBank/DDBJ databases">
        <authorList>
            <consortium name="Lawrence Berkeley National Laboratory"/>
            <person name="Haridas S."/>
            <person name="Hensen N."/>
            <person name="Bonometti L."/>
            <person name="Westerberg I."/>
            <person name="Brannstrom I.O."/>
            <person name="Guillou S."/>
            <person name="Cros-Aarteil S."/>
            <person name="Calhoun S."/>
            <person name="Kuo A."/>
            <person name="Mondo S."/>
            <person name="Pangilinan J."/>
            <person name="Riley R."/>
            <person name="Labutti K."/>
            <person name="Andreopoulos B."/>
            <person name="Lipzen A."/>
            <person name="Chen C."/>
            <person name="Yanf M."/>
            <person name="Daum C."/>
            <person name="Ng V."/>
            <person name="Clum A."/>
            <person name="Steindorff A."/>
            <person name="Ohm R."/>
            <person name="Martin F."/>
            <person name="Silar P."/>
            <person name="Natvig D."/>
            <person name="Lalanne C."/>
            <person name="Gautier V."/>
            <person name="Ament-Velasquez S.L."/>
            <person name="Kruys A."/>
            <person name="Hutchinson M.I."/>
            <person name="Powell A.J."/>
            <person name="Barry K."/>
            <person name="Miller A.N."/>
            <person name="Grigoriev I.V."/>
            <person name="Debuchy R."/>
            <person name="Gladieux P."/>
            <person name="Thoren M.H."/>
            <person name="Johannesson H."/>
        </authorList>
    </citation>
    <scope>NUCLEOTIDE SEQUENCE</scope>
    <source>
        <strain evidence="3">CBS 168.71</strain>
    </source>
</reference>
<dbReference type="GO" id="GO:0008270">
    <property type="term" value="F:zinc ion binding"/>
    <property type="evidence" value="ECO:0007669"/>
    <property type="project" value="InterPro"/>
</dbReference>
<dbReference type="GeneID" id="87839639"/>
<gene>
    <name evidence="3" type="ORF">B0H64DRAFT_379742</name>
</gene>
<keyword evidence="4" id="KW-1185">Reference proteome</keyword>
<dbReference type="PANTHER" id="PTHR35392">
    <property type="entry name" value="ZN(II)2CYS6 TRANSCRIPTION FACTOR (EUROFUNG)-RELATED-RELATED"/>
    <property type="match status" value="1"/>
</dbReference>
<comment type="caution">
    <text evidence="3">The sequence shown here is derived from an EMBL/GenBank/DDBJ whole genome shotgun (WGS) entry which is preliminary data.</text>
</comment>
<reference evidence="3" key="1">
    <citation type="journal article" date="2023" name="Mol. Phylogenet. Evol.">
        <title>Genome-scale phylogeny and comparative genomics of the fungal order Sordariales.</title>
        <authorList>
            <person name="Hensen N."/>
            <person name="Bonometti L."/>
            <person name="Westerberg I."/>
            <person name="Brannstrom I.O."/>
            <person name="Guillou S."/>
            <person name="Cros-Aarteil S."/>
            <person name="Calhoun S."/>
            <person name="Haridas S."/>
            <person name="Kuo A."/>
            <person name="Mondo S."/>
            <person name="Pangilinan J."/>
            <person name="Riley R."/>
            <person name="LaButti K."/>
            <person name="Andreopoulos B."/>
            <person name="Lipzen A."/>
            <person name="Chen C."/>
            <person name="Yan M."/>
            <person name="Daum C."/>
            <person name="Ng V."/>
            <person name="Clum A."/>
            <person name="Steindorff A."/>
            <person name="Ohm R.A."/>
            <person name="Martin F."/>
            <person name="Silar P."/>
            <person name="Natvig D.O."/>
            <person name="Lalanne C."/>
            <person name="Gautier V."/>
            <person name="Ament-Velasquez S.L."/>
            <person name="Kruys A."/>
            <person name="Hutchinson M.I."/>
            <person name="Powell A.J."/>
            <person name="Barry K."/>
            <person name="Miller A.N."/>
            <person name="Grigoriev I.V."/>
            <person name="Debuchy R."/>
            <person name="Gladieux P."/>
            <person name="Hiltunen Thoren M."/>
            <person name="Johannesson H."/>
        </authorList>
    </citation>
    <scope>NUCLEOTIDE SEQUENCE</scope>
    <source>
        <strain evidence="3">CBS 168.71</strain>
    </source>
</reference>
<dbReference type="AlphaFoldDB" id="A0AAE0HQQ2"/>
<evidence type="ECO:0008006" key="5">
    <source>
        <dbReference type="Google" id="ProtNLM"/>
    </source>
</evidence>
<name>A0AAE0HQQ2_9PEZI</name>
<dbReference type="CDD" id="cd00067">
    <property type="entry name" value="GAL4"/>
    <property type="match status" value="1"/>
</dbReference>
<organism evidence="3 4">
    <name type="scientific">Chaetomium fimeti</name>
    <dbReference type="NCBI Taxonomy" id="1854472"/>
    <lineage>
        <taxon>Eukaryota</taxon>
        <taxon>Fungi</taxon>
        <taxon>Dikarya</taxon>
        <taxon>Ascomycota</taxon>
        <taxon>Pezizomycotina</taxon>
        <taxon>Sordariomycetes</taxon>
        <taxon>Sordariomycetidae</taxon>
        <taxon>Sordariales</taxon>
        <taxon>Chaetomiaceae</taxon>
        <taxon>Chaetomium</taxon>
    </lineage>
</organism>
<feature type="region of interest" description="Disordered" evidence="2">
    <location>
        <begin position="345"/>
        <end position="367"/>
    </location>
</feature>
<feature type="region of interest" description="Disordered" evidence="2">
    <location>
        <begin position="1"/>
        <end position="24"/>
    </location>
</feature>
<dbReference type="InterPro" id="IPR052973">
    <property type="entry name" value="Fungal_sec-metab_reg_TF"/>
</dbReference>
<feature type="region of interest" description="Disordered" evidence="2">
    <location>
        <begin position="169"/>
        <end position="219"/>
    </location>
</feature>
<keyword evidence="1" id="KW-0539">Nucleus</keyword>
<evidence type="ECO:0000313" key="4">
    <source>
        <dbReference type="Proteomes" id="UP001278766"/>
    </source>
</evidence>
<dbReference type="RefSeq" id="XP_062663535.1">
    <property type="nucleotide sequence ID" value="XM_062802691.1"/>
</dbReference>
<dbReference type="PANTHER" id="PTHR35392:SF3">
    <property type="entry name" value="ZN(2)-C6 FUNGAL-TYPE DOMAIN-CONTAINING PROTEIN"/>
    <property type="match status" value="1"/>
</dbReference>
<protein>
    <recommendedName>
        <fullName evidence="5">Zn(2)-C6 fungal-type domain-containing protein</fullName>
    </recommendedName>
</protein>
<dbReference type="GO" id="GO:0000981">
    <property type="term" value="F:DNA-binding transcription factor activity, RNA polymerase II-specific"/>
    <property type="evidence" value="ECO:0007669"/>
    <property type="project" value="InterPro"/>
</dbReference>
<accession>A0AAE0HQQ2</accession>
<proteinExistence type="predicted"/>
<dbReference type="EMBL" id="JAUEPN010000001">
    <property type="protein sequence ID" value="KAK3300021.1"/>
    <property type="molecule type" value="Genomic_DNA"/>
</dbReference>
<dbReference type="InterPro" id="IPR001138">
    <property type="entry name" value="Zn2Cys6_DnaBD"/>
</dbReference>
<sequence>MAAITDRPRGCFMSPSTPTVHPPPLVSLTRTSPFQLSPVLSPVLPRHDLPSPNPNIRKRRAYGHEEAPAESVFYDLTYTPALLDNISLPPDHRYILDQGPPPCVLPSSSPHYLTRPESRQYVLEQAALILNQPVNALLDLSNQQYPFANQPQHQDPEGQHHFHKRLRLSPSTSMPSLPYSDGLPVHNGQEKSPLGPPAGQPDAGAGTARKPHGLFPGRDVTTGWTGTRLADCFASFSMCPPFEAQPAAYQPLLTPPSYDYDDRRPPALDTAVVSVQPQAQASLLPTPVTSDPGALYPCDHPALMAQYLSNYPPLQPERVMGLQPATSREEMIYPSVSPIVKFEGSADSPPDASGIGIQPPPYGPPQTGAVPTPYPIGEPSPYEGHGMVMNLPSRFHPIQCFDVVPGTENAGAQDLDFFPAHRTTPVKRGPFKDQDSREKTALTRKMGSCIRCRMQRIRCNLDPENEGGPCLSCKKIASSAKVYRLNCLRLKITDVKLFKPGQVKGQEWTNRWKDSVMDDIGNWEAGQVRTIRVTEGYTGQSVRLQVRQFKPQQGDKINRSWVSRNGNKHEIQIPTFAIVNLDNAKAEFDQYIKIGLVDCCHHLLGSRDKLLWRTYSLAIKTARDSSTPQSEKSLLVSTLDLWMSVRLTTKSFEIVGDDTLGMPRDIIDDQDNPLHGKIPLPPVMGAQIDSVIIHQIQPRLRRRALEELQKMTQEKKQKTWLTTYLVTFILLHNIGLITKHDADYAKKHGMQTRFAREAHVKEYNLGANTLLAYFHYCNKAIYPFSSECKDQDLQTLAELDDEAISFVHYTRKMVAEHRKEWERLWTHDIYEDEYYYASQLFEHNWQPRTMA</sequence>
<evidence type="ECO:0000313" key="3">
    <source>
        <dbReference type="EMBL" id="KAK3300021.1"/>
    </source>
</evidence>